<reference evidence="1 2" key="1">
    <citation type="submission" date="2019-03" db="EMBL/GenBank/DDBJ databases">
        <title>First draft genome of Liparis tanakae, snailfish: a comprehensive survey of snailfish specific genes.</title>
        <authorList>
            <person name="Kim W."/>
            <person name="Song I."/>
            <person name="Jeong J.-H."/>
            <person name="Kim D."/>
            <person name="Kim S."/>
            <person name="Ryu S."/>
            <person name="Song J.Y."/>
            <person name="Lee S.K."/>
        </authorList>
    </citation>
    <scope>NUCLEOTIDE SEQUENCE [LARGE SCALE GENOMIC DNA]</scope>
    <source>
        <tissue evidence="1">Muscle</tissue>
    </source>
</reference>
<accession>A0A4Z2ETL8</accession>
<keyword evidence="2" id="KW-1185">Reference proteome</keyword>
<dbReference type="EMBL" id="SRLO01002850">
    <property type="protein sequence ID" value="TNN32195.1"/>
    <property type="molecule type" value="Genomic_DNA"/>
</dbReference>
<sequence>MDDLSGFMLLMEY</sequence>
<comment type="caution">
    <text evidence="1">The sequence shown here is derived from an EMBL/GenBank/DDBJ whole genome shotgun (WGS) entry which is preliminary data.</text>
</comment>
<evidence type="ECO:0000313" key="2">
    <source>
        <dbReference type="Proteomes" id="UP000314294"/>
    </source>
</evidence>
<name>A0A4Z2ETL8_9TELE</name>
<gene>
    <name evidence="1" type="ORF">EYF80_057643</name>
</gene>
<organism evidence="1 2">
    <name type="scientific">Liparis tanakae</name>
    <name type="common">Tanaka's snailfish</name>
    <dbReference type="NCBI Taxonomy" id="230148"/>
    <lineage>
        <taxon>Eukaryota</taxon>
        <taxon>Metazoa</taxon>
        <taxon>Chordata</taxon>
        <taxon>Craniata</taxon>
        <taxon>Vertebrata</taxon>
        <taxon>Euteleostomi</taxon>
        <taxon>Actinopterygii</taxon>
        <taxon>Neopterygii</taxon>
        <taxon>Teleostei</taxon>
        <taxon>Neoteleostei</taxon>
        <taxon>Acanthomorphata</taxon>
        <taxon>Eupercaria</taxon>
        <taxon>Perciformes</taxon>
        <taxon>Cottioidei</taxon>
        <taxon>Cottales</taxon>
        <taxon>Liparidae</taxon>
        <taxon>Liparis</taxon>
    </lineage>
</organism>
<dbReference type="Proteomes" id="UP000314294">
    <property type="component" value="Unassembled WGS sequence"/>
</dbReference>
<evidence type="ECO:0000313" key="1">
    <source>
        <dbReference type="EMBL" id="TNN32195.1"/>
    </source>
</evidence>
<protein>
    <submittedName>
        <fullName evidence="1">Uncharacterized protein</fullName>
    </submittedName>
</protein>
<proteinExistence type="predicted"/>